<evidence type="ECO:0000259" key="8">
    <source>
        <dbReference type="Pfam" id="PF04572"/>
    </source>
</evidence>
<dbReference type="OrthoDB" id="409543at2759"/>
<dbReference type="GO" id="GO:0000139">
    <property type="term" value="C:Golgi membrane"/>
    <property type="evidence" value="ECO:0007669"/>
    <property type="project" value="UniProtKB-SubCell"/>
</dbReference>
<dbReference type="Gene3D" id="3.90.550.20">
    <property type="match status" value="1"/>
</dbReference>
<dbReference type="InterPro" id="IPR007577">
    <property type="entry name" value="GlycoTrfase_DXD_sugar-bd_CS"/>
</dbReference>
<name>A0A8K0G1Z8_IGNLU</name>
<evidence type="ECO:0000256" key="6">
    <source>
        <dbReference type="ARBA" id="ARBA00023136"/>
    </source>
</evidence>
<dbReference type="GO" id="GO:0035248">
    <property type="term" value="F:alpha-1,4-N-acetylgalactosaminyltransferase activity"/>
    <property type="evidence" value="ECO:0007669"/>
    <property type="project" value="TreeGrafter"/>
</dbReference>
<comment type="caution">
    <text evidence="9">The sequence shown here is derived from an EMBL/GenBank/DDBJ whole genome shotgun (WGS) entry which is preliminary data.</text>
</comment>
<keyword evidence="5" id="KW-0333">Golgi apparatus</keyword>
<dbReference type="InterPro" id="IPR007652">
    <property type="entry name" value="A1-4-GlycosylTfrase_dom"/>
</dbReference>
<dbReference type="InterPro" id="IPR051981">
    <property type="entry name" value="Glycosyltransf_32"/>
</dbReference>
<dbReference type="InterPro" id="IPR029044">
    <property type="entry name" value="Nucleotide-diphossugar_trans"/>
</dbReference>
<evidence type="ECO:0000256" key="7">
    <source>
        <dbReference type="SAM" id="Phobius"/>
    </source>
</evidence>
<reference evidence="9" key="1">
    <citation type="submission" date="2019-08" db="EMBL/GenBank/DDBJ databases">
        <title>The genome of the North American firefly Photinus pyralis.</title>
        <authorList>
            <consortium name="Photinus pyralis genome working group"/>
            <person name="Fallon T.R."/>
            <person name="Sander Lower S.E."/>
            <person name="Weng J.-K."/>
        </authorList>
    </citation>
    <scope>NUCLEOTIDE SEQUENCE</scope>
    <source>
        <strain evidence="9">TRF0915ILg1</strain>
        <tissue evidence="9">Whole body</tissue>
    </source>
</reference>
<keyword evidence="3" id="KW-0328">Glycosyltransferase</keyword>
<dbReference type="SUPFAM" id="SSF53448">
    <property type="entry name" value="Nucleotide-diphospho-sugar transferases"/>
    <property type="match status" value="1"/>
</dbReference>
<dbReference type="GO" id="GO:0006688">
    <property type="term" value="P:glycosphingolipid biosynthetic process"/>
    <property type="evidence" value="ECO:0007669"/>
    <property type="project" value="TreeGrafter"/>
</dbReference>
<evidence type="ECO:0000313" key="9">
    <source>
        <dbReference type="EMBL" id="KAF2888840.1"/>
    </source>
</evidence>
<dbReference type="AlphaFoldDB" id="A0A8K0G1Z8"/>
<comment type="subcellular location">
    <subcellularLocation>
        <location evidence="1">Golgi apparatus membrane</location>
        <topology evidence="1">Single-pass type II membrane protein</topology>
    </subcellularLocation>
</comment>
<feature type="transmembrane region" description="Helical" evidence="7">
    <location>
        <begin position="12"/>
        <end position="34"/>
    </location>
</feature>
<keyword evidence="10" id="KW-1185">Reference proteome</keyword>
<dbReference type="Proteomes" id="UP000801492">
    <property type="component" value="Unassembled WGS sequence"/>
</dbReference>
<evidence type="ECO:0000256" key="2">
    <source>
        <dbReference type="ARBA" id="ARBA00009003"/>
    </source>
</evidence>
<dbReference type="PANTHER" id="PTHR12042:SF21">
    <property type="entry name" value="ALPHA1,4-GALACTOSYLTRANSFERASE 1-RELATED"/>
    <property type="match status" value="1"/>
</dbReference>
<gene>
    <name evidence="9" type="ORF">ILUMI_17333</name>
</gene>
<comment type="similarity">
    <text evidence="2">Belongs to the glycosyltransferase 32 family.</text>
</comment>
<evidence type="ECO:0000256" key="5">
    <source>
        <dbReference type="ARBA" id="ARBA00023034"/>
    </source>
</evidence>
<evidence type="ECO:0000256" key="1">
    <source>
        <dbReference type="ARBA" id="ARBA00004323"/>
    </source>
</evidence>
<dbReference type="PANTHER" id="PTHR12042">
    <property type="entry name" value="LACTOSYLCERAMIDE 4-ALPHA-GALACTOSYLTRANSFERASE ALPHA- 1,4-GALACTOSYLTRANSFERASE"/>
    <property type="match status" value="1"/>
</dbReference>
<dbReference type="Pfam" id="PF04488">
    <property type="entry name" value="Gly_transf_sug"/>
    <property type="match status" value="1"/>
</dbReference>
<proteinExistence type="inferred from homology"/>
<evidence type="ECO:0000256" key="3">
    <source>
        <dbReference type="ARBA" id="ARBA00022676"/>
    </source>
</evidence>
<accession>A0A8K0G1Z8</accession>
<evidence type="ECO:0000313" key="10">
    <source>
        <dbReference type="Proteomes" id="UP000801492"/>
    </source>
</evidence>
<sequence>MLKLINFIIRRCKQILIVLFVISAVYVITIFYVMQPLSKNNVNISNTYTILEHVETGINHAKKYFHHVSTLIRQDVRKQGLLGMDTTNESAAVLTNVISVTPKSVSDHSNYGTKRLNIIFPNVAERQFATRPLECYSIHKESLSDISDINSPKSRSIFFLETSCTSHIKGRIALTSRQACAVESAARMNPNLDVYVLFVSPGIVKYAGTESDKFLTAILSYKNVKLHHLDFKRYLQDTPLEDILESGKLEWSSFPVTHASDILRFITLWKYGGIYMDLDIVTLKSLESLAPNFVVLETFTHSAAGVIGFTATGDGHRFAEFCINDLKLNFRGHSWNQNGPLVATRLIESMCKTKITKNILNKTCNGLKVYPPEVFYPISGFDLVALFNASFNGAALNVLSNSYGIHVWNTLSKHLPIYVKTSNVSYAILAKKYCPKVFQKCKTLF</sequence>
<protein>
    <recommendedName>
        <fullName evidence="8">Alpha 1,4-glycosyltransferase domain-containing protein</fullName>
    </recommendedName>
</protein>
<organism evidence="9 10">
    <name type="scientific">Ignelater luminosus</name>
    <name type="common">Cucubano</name>
    <name type="synonym">Pyrophorus luminosus</name>
    <dbReference type="NCBI Taxonomy" id="2038154"/>
    <lineage>
        <taxon>Eukaryota</taxon>
        <taxon>Metazoa</taxon>
        <taxon>Ecdysozoa</taxon>
        <taxon>Arthropoda</taxon>
        <taxon>Hexapoda</taxon>
        <taxon>Insecta</taxon>
        <taxon>Pterygota</taxon>
        <taxon>Neoptera</taxon>
        <taxon>Endopterygota</taxon>
        <taxon>Coleoptera</taxon>
        <taxon>Polyphaga</taxon>
        <taxon>Elateriformia</taxon>
        <taxon>Elateroidea</taxon>
        <taxon>Elateridae</taxon>
        <taxon>Agrypninae</taxon>
        <taxon>Pyrophorini</taxon>
        <taxon>Ignelater</taxon>
    </lineage>
</organism>
<dbReference type="EMBL" id="VTPC01073339">
    <property type="protein sequence ID" value="KAF2888840.1"/>
    <property type="molecule type" value="Genomic_DNA"/>
</dbReference>
<evidence type="ECO:0000256" key="4">
    <source>
        <dbReference type="ARBA" id="ARBA00022679"/>
    </source>
</evidence>
<keyword evidence="4" id="KW-0808">Transferase</keyword>
<keyword evidence="7" id="KW-0812">Transmembrane</keyword>
<keyword evidence="7" id="KW-1133">Transmembrane helix</keyword>
<feature type="domain" description="Alpha 1,4-glycosyltransferase" evidence="8">
    <location>
        <begin position="312"/>
        <end position="440"/>
    </location>
</feature>
<keyword evidence="6 7" id="KW-0472">Membrane</keyword>
<dbReference type="Pfam" id="PF04572">
    <property type="entry name" value="Gb3_synth"/>
    <property type="match status" value="1"/>
</dbReference>